<accession>A0AAV7L2R2</accession>
<evidence type="ECO:0000313" key="1">
    <source>
        <dbReference type="EMBL" id="KAJ1083613.1"/>
    </source>
</evidence>
<proteinExistence type="predicted"/>
<organism evidence="1 2">
    <name type="scientific">Pleurodeles waltl</name>
    <name type="common">Iberian ribbed newt</name>
    <dbReference type="NCBI Taxonomy" id="8319"/>
    <lineage>
        <taxon>Eukaryota</taxon>
        <taxon>Metazoa</taxon>
        <taxon>Chordata</taxon>
        <taxon>Craniata</taxon>
        <taxon>Vertebrata</taxon>
        <taxon>Euteleostomi</taxon>
        <taxon>Amphibia</taxon>
        <taxon>Batrachia</taxon>
        <taxon>Caudata</taxon>
        <taxon>Salamandroidea</taxon>
        <taxon>Salamandridae</taxon>
        <taxon>Pleurodelinae</taxon>
        <taxon>Pleurodeles</taxon>
    </lineage>
</organism>
<evidence type="ECO:0000313" key="2">
    <source>
        <dbReference type="Proteomes" id="UP001066276"/>
    </source>
</evidence>
<sequence length="76" mass="8379">MALAVGNLDTIELPMVPAEERRTLEVVIMLEVDQTAIGNLKAGKTPGPNGLPAEFLNRYSRLLIPYLLDLCREAQD</sequence>
<comment type="caution">
    <text evidence="1">The sequence shown here is derived from an EMBL/GenBank/DDBJ whole genome shotgun (WGS) entry which is preliminary data.</text>
</comment>
<dbReference type="Proteomes" id="UP001066276">
    <property type="component" value="Chromosome 12"/>
</dbReference>
<keyword evidence="2" id="KW-1185">Reference proteome</keyword>
<name>A0AAV7L2R2_PLEWA</name>
<dbReference type="AlphaFoldDB" id="A0AAV7L2R2"/>
<dbReference type="EMBL" id="JANPWB010000016">
    <property type="protein sequence ID" value="KAJ1083613.1"/>
    <property type="molecule type" value="Genomic_DNA"/>
</dbReference>
<protein>
    <submittedName>
        <fullName evidence="1">Uncharacterized protein</fullName>
    </submittedName>
</protein>
<reference evidence="1" key="1">
    <citation type="journal article" date="2022" name="bioRxiv">
        <title>Sequencing and chromosome-scale assembly of the giantPleurodeles waltlgenome.</title>
        <authorList>
            <person name="Brown T."/>
            <person name="Elewa A."/>
            <person name="Iarovenko S."/>
            <person name="Subramanian E."/>
            <person name="Araus A.J."/>
            <person name="Petzold A."/>
            <person name="Susuki M."/>
            <person name="Suzuki K.-i.T."/>
            <person name="Hayashi T."/>
            <person name="Toyoda A."/>
            <person name="Oliveira C."/>
            <person name="Osipova E."/>
            <person name="Leigh N.D."/>
            <person name="Simon A."/>
            <person name="Yun M.H."/>
        </authorList>
    </citation>
    <scope>NUCLEOTIDE SEQUENCE</scope>
    <source>
        <strain evidence="1">20211129_DDA</strain>
        <tissue evidence="1">Liver</tissue>
    </source>
</reference>
<gene>
    <name evidence="1" type="ORF">NDU88_003770</name>
</gene>